<dbReference type="EMBL" id="CM000881">
    <property type="protein sequence ID" value="PNT71408.1"/>
    <property type="molecule type" value="Genomic_DNA"/>
</dbReference>
<gene>
    <name evidence="2" type="ORF">BRADI_2g27145v3</name>
</gene>
<reference evidence="2 3" key="1">
    <citation type="journal article" date="2010" name="Nature">
        <title>Genome sequencing and analysis of the model grass Brachypodium distachyon.</title>
        <authorList>
            <consortium name="International Brachypodium Initiative"/>
        </authorList>
    </citation>
    <scope>NUCLEOTIDE SEQUENCE [LARGE SCALE GENOMIC DNA]</scope>
    <source>
        <strain evidence="2 3">Bd21</strain>
    </source>
</reference>
<accession>A0A2K2DAW5</accession>
<reference evidence="2" key="2">
    <citation type="submission" date="2017-06" db="EMBL/GenBank/DDBJ databases">
        <title>WGS assembly of Brachypodium distachyon.</title>
        <authorList>
            <consortium name="The International Brachypodium Initiative"/>
            <person name="Lucas S."/>
            <person name="Harmon-Smith M."/>
            <person name="Lail K."/>
            <person name="Tice H."/>
            <person name="Grimwood J."/>
            <person name="Bruce D."/>
            <person name="Barry K."/>
            <person name="Shu S."/>
            <person name="Lindquist E."/>
            <person name="Wang M."/>
            <person name="Pitluck S."/>
            <person name="Vogel J.P."/>
            <person name="Garvin D.F."/>
            <person name="Mockler T.C."/>
            <person name="Schmutz J."/>
            <person name="Rokhsar D."/>
            <person name="Bevan M.W."/>
        </authorList>
    </citation>
    <scope>NUCLEOTIDE SEQUENCE</scope>
    <source>
        <strain evidence="2">Bd21</strain>
    </source>
</reference>
<feature type="region of interest" description="Disordered" evidence="1">
    <location>
        <begin position="1"/>
        <end position="125"/>
    </location>
</feature>
<protein>
    <submittedName>
        <fullName evidence="2 3">Uncharacterized protein</fullName>
    </submittedName>
</protein>
<evidence type="ECO:0000313" key="2">
    <source>
        <dbReference type="EMBL" id="PNT71408.1"/>
    </source>
</evidence>
<feature type="compositionally biased region" description="Low complexity" evidence="1">
    <location>
        <begin position="38"/>
        <end position="54"/>
    </location>
</feature>
<dbReference type="EnsemblPlants" id="PNT71408">
    <property type="protein sequence ID" value="PNT71408"/>
    <property type="gene ID" value="BRADI_2g27145v3"/>
</dbReference>
<dbReference type="Gramene" id="PNT71408">
    <property type="protein sequence ID" value="PNT71408"/>
    <property type="gene ID" value="BRADI_2g27145v3"/>
</dbReference>
<feature type="compositionally biased region" description="Basic residues" evidence="1">
    <location>
        <begin position="89"/>
        <end position="104"/>
    </location>
</feature>
<dbReference type="AlphaFoldDB" id="A0A2K2DAW5"/>
<organism evidence="2">
    <name type="scientific">Brachypodium distachyon</name>
    <name type="common">Purple false brome</name>
    <name type="synonym">Trachynia distachya</name>
    <dbReference type="NCBI Taxonomy" id="15368"/>
    <lineage>
        <taxon>Eukaryota</taxon>
        <taxon>Viridiplantae</taxon>
        <taxon>Streptophyta</taxon>
        <taxon>Embryophyta</taxon>
        <taxon>Tracheophyta</taxon>
        <taxon>Spermatophyta</taxon>
        <taxon>Magnoliopsida</taxon>
        <taxon>Liliopsida</taxon>
        <taxon>Poales</taxon>
        <taxon>Poaceae</taxon>
        <taxon>BOP clade</taxon>
        <taxon>Pooideae</taxon>
        <taxon>Stipodae</taxon>
        <taxon>Brachypodieae</taxon>
        <taxon>Brachypodium</taxon>
    </lineage>
</organism>
<evidence type="ECO:0000256" key="1">
    <source>
        <dbReference type="SAM" id="MobiDB-lite"/>
    </source>
</evidence>
<feature type="compositionally biased region" description="Pro residues" evidence="1">
    <location>
        <begin position="16"/>
        <end position="37"/>
    </location>
</feature>
<evidence type="ECO:0000313" key="3">
    <source>
        <dbReference type="EnsemblPlants" id="PNT71408"/>
    </source>
</evidence>
<evidence type="ECO:0000313" key="4">
    <source>
        <dbReference type="Proteomes" id="UP000008810"/>
    </source>
</evidence>
<dbReference type="InParanoid" id="A0A2K2DAW5"/>
<keyword evidence="4" id="KW-1185">Reference proteome</keyword>
<reference evidence="3" key="3">
    <citation type="submission" date="2018-08" db="UniProtKB">
        <authorList>
            <consortium name="EnsemblPlants"/>
        </authorList>
    </citation>
    <scope>IDENTIFICATION</scope>
    <source>
        <strain evidence="3">cv. Bd21</strain>
    </source>
</reference>
<dbReference type="Proteomes" id="UP000008810">
    <property type="component" value="Chromosome 2"/>
</dbReference>
<name>A0A2K2DAW5_BRADI</name>
<sequence length="152" mass="16317">MLAAARIPSLSHLPPLLDPPPSPSPPDPPPPPPPLEEPPLCRSSSPASAKAPVARQPLASPTCTRRRAVGFLLPSPPPLVPDRCDAWRRSRRAALPHPDRRRRSSPSPAPPLGPSDPRQSSSPLTRPLKIQQSCGEVLNMLCPFDVCVQIVC</sequence>
<proteinExistence type="predicted"/>